<accession>A0A9Q3C643</accession>
<sequence length="140" mass="16282">MTVYIYNAKHPLNIDSGAHFSIVAREYLETHFPNWEKQPFQTKPKSFKDLSGNMKSMGTNMKEIIIPHRKCKFRLNPEFVALEDSHIQGFLLGTHYQRMYGIDIYNSKNGHSTRGTGNENKFSPNIYHLSNQDPLEELLH</sequence>
<name>A0A9Q3C643_9BASI</name>
<dbReference type="Proteomes" id="UP000765509">
    <property type="component" value="Unassembled WGS sequence"/>
</dbReference>
<dbReference type="OrthoDB" id="2507422at2759"/>
<comment type="caution">
    <text evidence="1">The sequence shown here is derived from an EMBL/GenBank/DDBJ whole genome shotgun (WGS) entry which is preliminary data.</text>
</comment>
<evidence type="ECO:0000313" key="2">
    <source>
        <dbReference type="Proteomes" id="UP000765509"/>
    </source>
</evidence>
<evidence type="ECO:0000313" key="1">
    <source>
        <dbReference type="EMBL" id="MBW0476946.1"/>
    </source>
</evidence>
<keyword evidence="2" id="KW-1185">Reference proteome</keyword>
<gene>
    <name evidence="1" type="ORF">O181_016661</name>
</gene>
<organism evidence="1 2">
    <name type="scientific">Austropuccinia psidii MF-1</name>
    <dbReference type="NCBI Taxonomy" id="1389203"/>
    <lineage>
        <taxon>Eukaryota</taxon>
        <taxon>Fungi</taxon>
        <taxon>Dikarya</taxon>
        <taxon>Basidiomycota</taxon>
        <taxon>Pucciniomycotina</taxon>
        <taxon>Pucciniomycetes</taxon>
        <taxon>Pucciniales</taxon>
        <taxon>Sphaerophragmiaceae</taxon>
        <taxon>Austropuccinia</taxon>
    </lineage>
</organism>
<protein>
    <submittedName>
        <fullName evidence="1">Uncharacterized protein</fullName>
    </submittedName>
</protein>
<proteinExistence type="predicted"/>
<dbReference type="EMBL" id="AVOT02004643">
    <property type="protein sequence ID" value="MBW0476946.1"/>
    <property type="molecule type" value="Genomic_DNA"/>
</dbReference>
<dbReference type="AlphaFoldDB" id="A0A9Q3C643"/>
<reference evidence="1" key="1">
    <citation type="submission" date="2021-03" db="EMBL/GenBank/DDBJ databases">
        <title>Draft genome sequence of rust myrtle Austropuccinia psidii MF-1, a brazilian biotype.</title>
        <authorList>
            <person name="Quecine M.C."/>
            <person name="Pachon D.M.R."/>
            <person name="Bonatelli M.L."/>
            <person name="Correr F.H."/>
            <person name="Franceschini L.M."/>
            <person name="Leite T.F."/>
            <person name="Margarido G.R.A."/>
            <person name="Almeida C.A."/>
            <person name="Ferrarezi J.A."/>
            <person name="Labate C.A."/>
        </authorList>
    </citation>
    <scope>NUCLEOTIDE SEQUENCE</scope>
    <source>
        <strain evidence="1">MF-1</strain>
    </source>
</reference>